<evidence type="ECO:0000313" key="1">
    <source>
        <dbReference type="EMBL" id="KAJ9114090.1"/>
    </source>
</evidence>
<comment type="caution">
    <text evidence="1">The sequence shown here is derived from an EMBL/GenBank/DDBJ whole genome shotgun (WGS) entry which is preliminary data.</text>
</comment>
<proteinExistence type="predicted"/>
<protein>
    <submittedName>
        <fullName evidence="1">Uncharacterized protein</fullName>
    </submittedName>
</protein>
<dbReference type="EMBL" id="JASBWU010000020">
    <property type="protein sequence ID" value="KAJ9114090.1"/>
    <property type="molecule type" value="Genomic_DNA"/>
</dbReference>
<sequence length="78" mass="8501">MFETLGITKRLGPGTADNASVNPATPEVLNEKIFGQHLIDFPAQNLVECICHIANLAAKSFLKYETLLEAGDYVDKPP</sequence>
<keyword evidence="2" id="KW-1185">Reference proteome</keyword>
<reference evidence="1" key="1">
    <citation type="submission" date="2023-04" db="EMBL/GenBank/DDBJ databases">
        <title>Draft Genome sequencing of Naganishia species isolated from polar environments using Oxford Nanopore Technology.</title>
        <authorList>
            <person name="Leo P."/>
            <person name="Venkateswaran K."/>
        </authorList>
    </citation>
    <scope>NUCLEOTIDE SEQUENCE</scope>
    <source>
        <strain evidence="1">MNA-CCFEE 5425</strain>
    </source>
</reference>
<accession>A0ACC2WSC7</accession>
<name>A0ACC2WSC7_9TREE</name>
<gene>
    <name evidence="1" type="ORF">QFC22_005912</name>
</gene>
<organism evidence="1 2">
    <name type="scientific">Naganishia vaughanmartiniae</name>
    <dbReference type="NCBI Taxonomy" id="1424756"/>
    <lineage>
        <taxon>Eukaryota</taxon>
        <taxon>Fungi</taxon>
        <taxon>Dikarya</taxon>
        <taxon>Basidiomycota</taxon>
        <taxon>Agaricomycotina</taxon>
        <taxon>Tremellomycetes</taxon>
        <taxon>Filobasidiales</taxon>
        <taxon>Filobasidiaceae</taxon>
        <taxon>Naganishia</taxon>
    </lineage>
</organism>
<dbReference type="Proteomes" id="UP001243375">
    <property type="component" value="Unassembled WGS sequence"/>
</dbReference>
<evidence type="ECO:0000313" key="2">
    <source>
        <dbReference type="Proteomes" id="UP001243375"/>
    </source>
</evidence>